<accession>A0A0V8GC66</accession>
<feature type="transmembrane region" description="Helical" evidence="1">
    <location>
        <begin position="219"/>
        <end position="240"/>
    </location>
</feature>
<proteinExistence type="predicted"/>
<dbReference type="Proteomes" id="UP000053797">
    <property type="component" value="Unassembled WGS sequence"/>
</dbReference>
<feature type="transmembrane region" description="Helical" evidence="1">
    <location>
        <begin position="147"/>
        <end position="164"/>
    </location>
</feature>
<feature type="transmembrane region" description="Helical" evidence="1">
    <location>
        <begin position="5"/>
        <end position="24"/>
    </location>
</feature>
<feature type="transmembrane region" description="Helical" evidence="1">
    <location>
        <begin position="185"/>
        <end position="207"/>
    </location>
</feature>
<dbReference type="EMBL" id="LNQL01000006">
    <property type="protein sequence ID" value="KSU47876.1"/>
    <property type="molecule type" value="Genomic_DNA"/>
</dbReference>
<evidence type="ECO:0000313" key="2">
    <source>
        <dbReference type="EMBL" id="KSU47876.1"/>
    </source>
</evidence>
<evidence type="ECO:0000313" key="3">
    <source>
        <dbReference type="Proteomes" id="UP000053797"/>
    </source>
</evidence>
<dbReference type="OrthoDB" id="3457556at2"/>
<name>A0A0V8GC66_9BACL</name>
<protein>
    <recommendedName>
        <fullName evidence="4">Multidrug resistance efflux transporter family protein</fullName>
    </recommendedName>
</protein>
<keyword evidence="1" id="KW-0812">Transmembrane</keyword>
<dbReference type="RefSeq" id="WP_058265884.1">
    <property type="nucleotide sequence ID" value="NZ_FMYN01000006.1"/>
</dbReference>
<feature type="transmembrane region" description="Helical" evidence="1">
    <location>
        <begin position="124"/>
        <end position="141"/>
    </location>
</feature>
<feature type="transmembrane region" description="Helical" evidence="1">
    <location>
        <begin position="63"/>
        <end position="82"/>
    </location>
</feature>
<keyword evidence="1" id="KW-1133">Transmembrane helix</keyword>
<dbReference type="InterPro" id="IPR032713">
    <property type="entry name" value="EmrE"/>
</dbReference>
<dbReference type="AlphaFoldDB" id="A0A0V8GC66"/>
<feature type="transmembrane region" description="Helical" evidence="1">
    <location>
        <begin position="252"/>
        <end position="271"/>
    </location>
</feature>
<dbReference type="Pfam" id="PF13536">
    <property type="entry name" value="EmrE"/>
    <property type="match status" value="1"/>
</dbReference>
<organism evidence="2 3">
    <name type="scientific">Exiguobacterium indicum</name>
    <dbReference type="NCBI Taxonomy" id="296995"/>
    <lineage>
        <taxon>Bacteria</taxon>
        <taxon>Bacillati</taxon>
        <taxon>Bacillota</taxon>
        <taxon>Bacilli</taxon>
        <taxon>Bacillales</taxon>
        <taxon>Bacillales Family XII. Incertae Sedis</taxon>
        <taxon>Exiguobacterium</taxon>
    </lineage>
</organism>
<gene>
    <name evidence="2" type="ORF">AS033_14540</name>
</gene>
<feature type="transmembrane region" description="Helical" evidence="1">
    <location>
        <begin position="94"/>
        <end position="112"/>
    </location>
</feature>
<comment type="caution">
    <text evidence="2">The sequence shown here is derived from an EMBL/GenBank/DDBJ whole genome shotgun (WGS) entry which is preliminary data.</text>
</comment>
<feature type="transmembrane region" description="Helical" evidence="1">
    <location>
        <begin position="30"/>
        <end position="51"/>
    </location>
</feature>
<feature type="transmembrane region" description="Helical" evidence="1">
    <location>
        <begin position="277"/>
        <end position="294"/>
    </location>
</feature>
<sequence>MRPIIYGILAAMFFAVTFILNQSMQGAGGHWIYSASLRFFLMLPFFVVIVLMRRGIGRVLQALRADFGFWLLYGTIGFGLFYGSICLAADHAPGWLIAGTWQLTILAGPLLAPLFKQRIPWSALKYSVLIVLGVVVMQLSVAGSLSLQSLLFGALPVLVAAIAYPLGNRKMMERYGDELDVFERILGMTIASLPFWIVLSVIAYIQVGLPSVSQVTQSGFVALFSGVIATSLFFYATSLVRTEPVRLAAIEATQSFEIVFTVLGEILFLHAALPTGLATFGIILVMLGMTLHSLNQAERTVVRPAKRKIN</sequence>
<evidence type="ECO:0008006" key="4">
    <source>
        <dbReference type="Google" id="ProtNLM"/>
    </source>
</evidence>
<evidence type="ECO:0000256" key="1">
    <source>
        <dbReference type="SAM" id="Phobius"/>
    </source>
</evidence>
<reference evidence="2 3" key="1">
    <citation type="journal article" date="2015" name="Int. J. Syst. Evol. Microbiol.">
        <title>Exiguobacterium enclense sp. nov., isolated from sediment.</title>
        <authorList>
            <person name="Dastager S.G."/>
            <person name="Mawlankar R."/>
            <person name="Sonalkar V.V."/>
            <person name="Thorat M.N."/>
            <person name="Mual P."/>
            <person name="Verma A."/>
            <person name="Krishnamurthi S."/>
            <person name="Tang S.K."/>
            <person name="Li W.J."/>
        </authorList>
    </citation>
    <scope>NUCLEOTIDE SEQUENCE [LARGE SCALE GENOMIC DNA]</scope>
    <source>
        <strain evidence="2 3">NIO-1109</strain>
    </source>
</reference>
<keyword evidence="1" id="KW-0472">Membrane</keyword>